<dbReference type="InterPro" id="IPR026019">
    <property type="entry name" value="Ribul_P_3_epim"/>
</dbReference>
<accession>C0EE39</accession>
<comment type="similarity">
    <text evidence="6 10 11">Belongs to the ribulose-phosphate 3-epimerase family.</text>
</comment>
<dbReference type="GO" id="GO:0006098">
    <property type="term" value="P:pentose-phosphate shunt"/>
    <property type="evidence" value="ECO:0007669"/>
    <property type="project" value="UniProtKB-UniRule"/>
</dbReference>
<keyword evidence="13" id="KW-0862">Zinc</keyword>
<evidence type="ECO:0000256" key="6">
    <source>
        <dbReference type="ARBA" id="ARBA00009541"/>
    </source>
</evidence>
<reference evidence="15 16" key="1">
    <citation type="submission" date="2009-01" db="EMBL/GenBank/DDBJ databases">
        <authorList>
            <person name="Fulton L."/>
            <person name="Clifton S."/>
            <person name="Fulton B."/>
            <person name="Xu J."/>
            <person name="Minx P."/>
            <person name="Pepin K.H."/>
            <person name="Johnson M."/>
            <person name="Bhonagiri V."/>
            <person name="Nash W.E."/>
            <person name="Mardis E.R."/>
            <person name="Wilson R.K."/>
        </authorList>
    </citation>
    <scope>NUCLEOTIDE SEQUENCE [LARGE SCALE GENOMIC DNA]</scope>
    <source>
        <strain evidence="15 16">DSM 5476</strain>
    </source>
</reference>
<keyword evidence="13" id="KW-0170">Cobalt</keyword>
<dbReference type="GO" id="GO:0005737">
    <property type="term" value="C:cytoplasm"/>
    <property type="evidence" value="ECO:0007669"/>
    <property type="project" value="UniProtKB-ARBA"/>
</dbReference>
<feature type="binding site" evidence="10">
    <location>
        <begin position="194"/>
        <end position="196"/>
    </location>
    <ligand>
        <name>substrate</name>
    </ligand>
</feature>
<dbReference type="AlphaFoldDB" id="C0EE39"/>
<dbReference type="SUPFAM" id="SSF51366">
    <property type="entry name" value="Ribulose-phoshate binding barrel"/>
    <property type="match status" value="1"/>
</dbReference>
<evidence type="ECO:0000256" key="11">
    <source>
        <dbReference type="PIRNR" id="PIRNR001461"/>
    </source>
</evidence>
<dbReference type="NCBIfam" id="TIGR01163">
    <property type="entry name" value="rpe"/>
    <property type="match status" value="1"/>
</dbReference>
<evidence type="ECO:0000256" key="12">
    <source>
        <dbReference type="PIRSR" id="PIRSR001461-1"/>
    </source>
</evidence>
<keyword evidence="16" id="KW-1185">Reference proteome</keyword>
<proteinExistence type="inferred from homology"/>
<feature type="binding site" evidence="10 14">
    <location>
        <position position="31"/>
    </location>
    <ligand>
        <name>substrate</name>
    </ligand>
</feature>
<feature type="binding site" evidence="10 13">
    <location>
        <position position="58"/>
    </location>
    <ligand>
        <name>a divalent metal cation</name>
        <dbReference type="ChEBI" id="CHEBI:60240"/>
    </ligand>
</feature>
<comment type="cofactor">
    <cofactor evidence="10 13">
        <name>a divalent metal cation</name>
        <dbReference type="ChEBI" id="CHEBI:60240"/>
    </cofactor>
    <text evidence="10 13">Binds 1 divalent metal cation per subunit.</text>
</comment>
<dbReference type="STRING" id="537013.CLOSTMETH_02118"/>
<dbReference type="GO" id="GO:0019323">
    <property type="term" value="P:pentose catabolic process"/>
    <property type="evidence" value="ECO:0007669"/>
    <property type="project" value="UniProtKB-UniRule"/>
</dbReference>
<evidence type="ECO:0000256" key="7">
    <source>
        <dbReference type="ARBA" id="ARBA00013188"/>
    </source>
</evidence>
<protein>
    <recommendedName>
        <fullName evidence="7 10">Ribulose-phosphate 3-epimerase</fullName>
        <ecNumber evidence="7 10">5.1.3.1</ecNumber>
    </recommendedName>
</protein>
<evidence type="ECO:0000256" key="4">
    <source>
        <dbReference type="ARBA" id="ARBA00001947"/>
    </source>
</evidence>
<evidence type="ECO:0000313" key="15">
    <source>
        <dbReference type="EMBL" id="EEG30387.1"/>
    </source>
</evidence>
<dbReference type="GO" id="GO:0046872">
    <property type="term" value="F:metal ion binding"/>
    <property type="evidence" value="ECO:0007669"/>
    <property type="project" value="UniProtKB-UniRule"/>
</dbReference>
<dbReference type="HAMAP" id="MF_02227">
    <property type="entry name" value="RPE"/>
    <property type="match status" value="1"/>
</dbReference>
<feature type="binding site" evidence="10 14">
    <location>
        <begin position="216"/>
        <end position="217"/>
    </location>
    <ligand>
        <name>substrate</name>
    </ligand>
</feature>
<evidence type="ECO:0000256" key="1">
    <source>
        <dbReference type="ARBA" id="ARBA00001782"/>
    </source>
</evidence>
<comment type="cofactor">
    <cofactor evidence="4">
        <name>Zn(2+)</name>
        <dbReference type="ChEBI" id="CHEBI:29105"/>
    </cofactor>
</comment>
<evidence type="ECO:0000256" key="2">
    <source>
        <dbReference type="ARBA" id="ARBA00001936"/>
    </source>
</evidence>
<dbReference type="CDD" id="cd00429">
    <property type="entry name" value="RPE"/>
    <property type="match status" value="1"/>
</dbReference>
<keyword evidence="8 10" id="KW-0479">Metal-binding</keyword>
<dbReference type="PIRSF" id="PIRSF001461">
    <property type="entry name" value="RPE"/>
    <property type="match status" value="1"/>
</dbReference>
<gene>
    <name evidence="10 15" type="primary">rpe</name>
    <name evidence="15" type="ORF">CLOSTMETH_02118</name>
</gene>
<comment type="cofactor">
    <cofactor evidence="3">
        <name>Co(2+)</name>
        <dbReference type="ChEBI" id="CHEBI:48828"/>
    </cofactor>
</comment>
<feature type="active site" description="Proton acceptor" evidence="10 12">
    <location>
        <position position="58"/>
    </location>
</feature>
<dbReference type="eggNOG" id="COG0036">
    <property type="taxonomic scope" value="Bacteria"/>
</dbReference>
<feature type="binding site" evidence="10 14">
    <location>
        <begin position="165"/>
        <end position="168"/>
    </location>
    <ligand>
        <name>substrate</name>
    </ligand>
</feature>
<dbReference type="PROSITE" id="PS01086">
    <property type="entry name" value="RIBUL_P_3_EPIMER_2"/>
    <property type="match status" value="1"/>
</dbReference>
<evidence type="ECO:0000256" key="14">
    <source>
        <dbReference type="PIRSR" id="PIRSR001461-3"/>
    </source>
</evidence>
<comment type="cofactor">
    <cofactor evidence="2">
        <name>Mn(2+)</name>
        <dbReference type="ChEBI" id="CHEBI:29035"/>
    </cofactor>
</comment>
<evidence type="ECO:0000256" key="10">
    <source>
        <dbReference type="HAMAP-Rule" id="MF_02227"/>
    </source>
</evidence>
<keyword evidence="13" id="KW-0464">Manganese</keyword>
<evidence type="ECO:0000313" key="16">
    <source>
        <dbReference type="Proteomes" id="UP000003340"/>
    </source>
</evidence>
<comment type="function">
    <text evidence="10">Catalyzes the reversible epimerization of D-ribulose 5-phosphate to D-xylulose 5-phosphate.</text>
</comment>
<evidence type="ECO:0000256" key="5">
    <source>
        <dbReference type="ARBA" id="ARBA00001954"/>
    </source>
</evidence>
<evidence type="ECO:0000256" key="3">
    <source>
        <dbReference type="ARBA" id="ARBA00001941"/>
    </source>
</evidence>
<comment type="cofactor">
    <cofactor evidence="5">
        <name>Fe(2+)</name>
        <dbReference type="ChEBI" id="CHEBI:29033"/>
    </cofactor>
</comment>
<feature type="binding site" evidence="10 14">
    <location>
        <position position="89"/>
    </location>
    <ligand>
        <name>substrate</name>
    </ligand>
</feature>
<dbReference type="Proteomes" id="UP000003340">
    <property type="component" value="Unassembled WGS sequence"/>
</dbReference>
<feature type="binding site" evidence="10 13">
    <location>
        <position position="194"/>
    </location>
    <ligand>
        <name>a divalent metal cation</name>
        <dbReference type="ChEBI" id="CHEBI:60240"/>
    </ligand>
</feature>
<sequence length="234" mass="25515">MVHLQFCNTLDVLTIYDGECLRLNEIKISPSMLSADFANLEQEARRMEQAGADMLHIDVMDGHFVPNLTLGAPVLACLRQKSGMFLDVHLMISDPLRYIDDFVKAGADLITFHVESDSDPAECIRRLRAHGVQVGITLKPDTPLTAIEPYLDQVDMALVMTVEPGFGGQSFLPEMMDKVRALRTARPVFDIQVDGGINEQTAKTAVQAGANILVAGSYVFGAPDAAQAIASLKQ</sequence>
<dbReference type="NCBIfam" id="NF004076">
    <property type="entry name" value="PRK05581.1-4"/>
    <property type="match status" value="1"/>
</dbReference>
<evidence type="ECO:0000256" key="8">
    <source>
        <dbReference type="ARBA" id="ARBA00022723"/>
    </source>
</evidence>
<comment type="pathway">
    <text evidence="10">Carbohydrate degradation.</text>
</comment>
<dbReference type="GO" id="GO:0004750">
    <property type="term" value="F:D-ribulose-phosphate 3-epimerase activity"/>
    <property type="evidence" value="ECO:0007669"/>
    <property type="project" value="UniProtKB-UniRule"/>
</dbReference>
<dbReference type="InterPro" id="IPR011060">
    <property type="entry name" value="RibuloseP-bd_barrel"/>
</dbReference>
<keyword evidence="9 10" id="KW-0413">Isomerase</keyword>
<organism evidence="15 16">
    <name type="scientific">[Clostridium] methylpentosum DSM 5476</name>
    <dbReference type="NCBI Taxonomy" id="537013"/>
    <lineage>
        <taxon>Bacteria</taxon>
        <taxon>Bacillati</taxon>
        <taxon>Bacillota</taxon>
        <taxon>Clostridia</taxon>
        <taxon>Eubacteriales</taxon>
        <taxon>Oscillospiraceae</taxon>
        <taxon>Oscillospiraceae incertae sedis</taxon>
    </lineage>
</organism>
<evidence type="ECO:0000256" key="9">
    <source>
        <dbReference type="ARBA" id="ARBA00023235"/>
    </source>
</evidence>
<reference evidence="15 16" key="2">
    <citation type="submission" date="2009-02" db="EMBL/GenBank/DDBJ databases">
        <title>Draft genome sequence of Clostridium methylpentosum (DSM 5476).</title>
        <authorList>
            <person name="Sudarsanam P."/>
            <person name="Ley R."/>
            <person name="Guruge J."/>
            <person name="Turnbaugh P.J."/>
            <person name="Mahowald M."/>
            <person name="Liep D."/>
            <person name="Gordon J."/>
        </authorList>
    </citation>
    <scope>NUCLEOTIDE SEQUENCE [LARGE SCALE GENOMIC DNA]</scope>
    <source>
        <strain evidence="15 16">DSM 5476</strain>
    </source>
</reference>
<dbReference type="PROSITE" id="PS01085">
    <property type="entry name" value="RIBUL_P_3_EPIMER_1"/>
    <property type="match status" value="1"/>
</dbReference>
<dbReference type="Gene3D" id="3.20.20.70">
    <property type="entry name" value="Aldolase class I"/>
    <property type="match status" value="1"/>
</dbReference>
<feature type="binding site" evidence="10 13">
    <location>
        <position position="56"/>
    </location>
    <ligand>
        <name>a divalent metal cation</name>
        <dbReference type="ChEBI" id="CHEBI:60240"/>
    </ligand>
</feature>
<dbReference type="EC" id="5.1.3.1" evidence="7 10"/>
<dbReference type="HOGENOM" id="CLU_054856_0_1_9"/>
<feature type="binding site" evidence="14">
    <location>
        <position position="196"/>
    </location>
    <ligand>
        <name>substrate</name>
    </ligand>
</feature>
<dbReference type="EMBL" id="ACEC01000066">
    <property type="protein sequence ID" value="EEG30387.1"/>
    <property type="molecule type" value="Genomic_DNA"/>
</dbReference>
<evidence type="ECO:0000256" key="13">
    <source>
        <dbReference type="PIRSR" id="PIRSR001461-2"/>
    </source>
</evidence>
<dbReference type="FunFam" id="3.20.20.70:FF:000004">
    <property type="entry name" value="Ribulose-phosphate 3-epimerase"/>
    <property type="match status" value="1"/>
</dbReference>
<comment type="caution">
    <text evidence="15">The sequence shown here is derived from an EMBL/GenBank/DDBJ whole genome shotgun (WGS) entry which is preliminary data.</text>
</comment>
<keyword evidence="10 11" id="KW-0119">Carbohydrate metabolism</keyword>
<name>C0EE39_9FIRM</name>
<dbReference type="PANTHER" id="PTHR11749">
    <property type="entry name" value="RIBULOSE-5-PHOSPHATE-3-EPIMERASE"/>
    <property type="match status" value="1"/>
</dbReference>
<comment type="catalytic activity">
    <reaction evidence="1 10 11">
        <text>D-ribulose 5-phosphate = D-xylulose 5-phosphate</text>
        <dbReference type="Rhea" id="RHEA:13677"/>
        <dbReference type="ChEBI" id="CHEBI:57737"/>
        <dbReference type="ChEBI" id="CHEBI:58121"/>
        <dbReference type="EC" id="5.1.3.1"/>
    </reaction>
</comment>
<dbReference type="Pfam" id="PF00834">
    <property type="entry name" value="Ribul_P_3_epim"/>
    <property type="match status" value="1"/>
</dbReference>
<dbReference type="InterPro" id="IPR013785">
    <property type="entry name" value="Aldolase_TIM"/>
</dbReference>
<dbReference type="InterPro" id="IPR000056">
    <property type="entry name" value="Ribul_P_3_epim-like"/>
</dbReference>
<feature type="active site" description="Proton donor" evidence="10 12">
    <location>
        <position position="194"/>
    </location>
</feature>
<feature type="binding site" evidence="10 13">
    <location>
        <position position="89"/>
    </location>
    <ligand>
        <name>a divalent metal cation</name>
        <dbReference type="ChEBI" id="CHEBI:60240"/>
    </ligand>
</feature>